<dbReference type="EC" id="3.5.1.19" evidence="6"/>
<dbReference type="InterPro" id="IPR000868">
    <property type="entry name" value="Isochorismatase-like_dom"/>
</dbReference>
<dbReference type="PROSITE" id="PS50222">
    <property type="entry name" value="EF_HAND_2"/>
    <property type="match status" value="1"/>
</dbReference>
<dbReference type="InterPro" id="IPR002048">
    <property type="entry name" value="EF_hand_dom"/>
</dbReference>
<dbReference type="GeneID" id="108623959"/>
<dbReference type="PANTHER" id="PTHR11080:SF2">
    <property type="entry name" value="LD05707P"/>
    <property type="match status" value="1"/>
</dbReference>
<dbReference type="SUPFAM" id="SSF47473">
    <property type="entry name" value="EF-hand"/>
    <property type="match status" value="1"/>
</dbReference>
<evidence type="ECO:0000313" key="9">
    <source>
        <dbReference type="Proteomes" id="UP000694925"/>
    </source>
</evidence>
<keyword evidence="3" id="KW-0479">Metal-binding</keyword>
<dbReference type="GO" id="GO:0005509">
    <property type="term" value="F:calcium ion binding"/>
    <property type="evidence" value="ECO:0007669"/>
    <property type="project" value="InterPro"/>
</dbReference>
<dbReference type="GO" id="GO:0019363">
    <property type="term" value="P:pyridine nucleotide biosynthetic process"/>
    <property type="evidence" value="ECO:0007669"/>
    <property type="project" value="UniProtKB-KW"/>
</dbReference>
<comment type="similarity">
    <text evidence="1">Belongs to the isochorismatase family.</text>
</comment>
<protein>
    <recommendedName>
        <fullName evidence="6">nicotinamidase</fullName>
        <ecNumber evidence="6">3.5.1.19</ecNumber>
    </recommendedName>
    <alternativeName>
        <fullName evidence="7">Nicotinamide deamidase</fullName>
    </alternativeName>
</protein>
<evidence type="ECO:0000313" key="10">
    <source>
        <dbReference type="RefSeq" id="XP_017878360.1"/>
    </source>
</evidence>
<dbReference type="InterPro" id="IPR036380">
    <property type="entry name" value="Isochorismatase-like_sf"/>
</dbReference>
<evidence type="ECO:0000256" key="7">
    <source>
        <dbReference type="ARBA" id="ARBA00043224"/>
    </source>
</evidence>
<organism evidence="9 11">
    <name type="scientific">Ceratina calcarata</name>
    <dbReference type="NCBI Taxonomy" id="156304"/>
    <lineage>
        <taxon>Eukaryota</taxon>
        <taxon>Metazoa</taxon>
        <taxon>Ecdysozoa</taxon>
        <taxon>Arthropoda</taxon>
        <taxon>Hexapoda</taxon>
        <taxon>Insecta</taxon>
        <taxon>Pterygota</taxon>
        <taxon>Neoptera</taxon>
        <taxon>Endopterygota</taxon>
        <taxon>Hymenoptera</taxon>
        <taxon>Apocrita</taxon>
        <taxon>Aculeata</taxon>
        <taxon>Apoidea</taxon>
        <taxon>Anthophila</taxon>
        <taxon>Apidae</taxon>
        <taxon>Ceratina</taxon>
        <taxon>Zadontomerus</taxon>
    </lineage>
</organism>
<dbReference type="KEGG" id="ccal:108623959"/>
<gene>
    <name evidence="10 11" type="primary">LOC108623959</name>
</gene>
<dbReference type="RefSeq" id="XP_017878360.1">
    <property type="nucleotide sequence ID" value="XM_018022871.2"/>
</dbReference>
<evidence type="ECO:0000256" key="6">
    <source>
        <dbReference type="ARBA" id="ARBA00039017"/>
    </source>
</evidence>
<evidence type="ECO:0000259" key="8">
    <source>
        <dbReference type="PROSITE" id="PS50222"/>
    </source>
</evidence>
<name>A0AAJ7IWM2_9HYME</name>
<dbReference type="AlphaFoldDB" id="A0AAJ7IWM2"/>
<comment type="pathway">
    <text evidence="5">Cofactor biosynthesis; nicotinate biosynthesis; nicotinate from nicotinamide: step 1/1.</text>
</comment>
<reference evidence="10 11" key="1">
    <citation type="submission" date="2025-04" db="UniProtKB">
        <authorList>
            <consortium name="RefSeq"/>
        </authorList>
    </citation>
    <scope>IDENTIFICATION</scope>
    <source>
        <tissue evidence="10 11">Whole body</tissue>
    </source>
</reference>
<dbReference type="PANTHER" id="PTHR11080">
    <property type="entry name" value="PYRAZINAMIDASE/NICOTINAMIDASE"/>
    <property type="match status" value="1"/>
</dbReference>
<proteinExistence type="inferred from homology"/>
<dbReference type="Pfam" id="PF00857">
    <property type="entry name" value="Isochorismatase"/>
    <property type="match status" value="1"/>
</dbReference>
<evidence type="ECO:0000256" key="5">
    <source>
        <dbReference type="ARBA" id="ARBA00037900"/>
    </source>
</evidence>
<evidence type="ECO:0000256" key="1">
    <source>
        <dbReference type="ARBA" id="ARBA00006336"/>
    </source>
</evidence>
<dbReference type="InterPro" id="IPR052347">
    <property type="entry name" value="Isochorismatase_Nicotinamidase"/>
</dbReference>
<dbReference type="Gene3D" id="3.40.50.850">
    <property type="entry name" value="Isochorismatase-like"/>
    <property type="match status" value="1"/>
</dbReference>
<dbReference type="RefSeq" id="XP_017878361.1">
    <property type="nucleotide sequence ID" value="XM_018022872.2"/>
</dbReference>
<evidence type="ECO:0000256" key="2">
    <source>
        <dbReference type="ARBA" id="ARBA00022642"/>
    </source>
</evidence>
<feature type="domain" description="EF-hand" evidence="8">
    <location>
        <begin position="54"/>
        <end position="89"/>
    </location>
</feature>
<evidence type="ECO:0000313" key="11">
    <source>
        <dbReference type="RefSeq" id="XP_017878361.1"/>
    </source>
</evidence>
<dbReference type="Proteomes" id="UP000694925">
    <property type="component" value="Unplaced"/>
</dbReference>
<accession>A0AAJ7IWM2</accession>
<dbReference type="Gene3D" id="1.10.238.10">
    <property type="entry name" value="EF-hand"/>
    <property type="match status" value="1"/>
</dbReference>
<keyword evidence="4" id="KW-0378">Hydrolase</keyword>
<keyword evidence="2" id="KW-0662">Pyridine nucleotide biosynthesis</keyword>
<dbReference type="GO" id="GO:0008936">
    <property type="term" value="F:nicotinamidase activity"/>
    <property type="evidence" value="ECO:0007669"/>
    <property type="project" value="UniProtKB-EC"/>
</dbReference>
<evidence type="ECO:0000256" key="3">
    <source>
        <dbReference type="ARBA" id="ARBA00022723"/>
    </source>
</evidence>
<evidence type="ECO:0000256" key="4">
    <source>
        <dbReference type="ARBA" id="ARBA00022801"/>
    </source>
</evidence>
<keyword evidence="9" id="KW-1185">Reference proteome</keyword>
<dbReference type="InterPro" id="IPR011992">
    <property type="entry name" value="EF-hand-dom_pair"/>
</dbReference>
<sequence>MNGNQSVDSNGEKERQVAEKFLSKFNLAVEDGSLSFGRFRSICEELFQPDEIQREEWRIQDMFGLFDQDKDGVLKAQEWRRFCDWLRVTLNPVNALLVVDVQNDFIDGSLALRKCEYKQDGAEVIQPFNYLIKNGRFDNVIYSLDWHPADHISFYENLHLRELHPDSKVTKANAKPFDKVIFADPHLEQILWPKHCVMNTWGAELHKDLVIAVDSKQVLKGTDPTIDAYSAFCDNSSKGYTELQAILQKLTVTHLYVGGLAYDVCVRATCLDGLRLGYTLAVIDDCCRGIDANNTKATKKLIAEKGGLITNSQHVLAIVNEGKRSLVMSHQSARVIALNDQNFSQSTPNEKIKKNALPCTCPNSVPE</sequence>
<dbReference type="SUPFAM" id="SSF52499">
    <property type="entry name" value="Isochorismatase-like hydrolases"/>
    <property type="match status" value="1"/>
</dbReference>